<sequence>MKRIAPLLVAIGAISYGIPGSLFQLAHRNRVTDSALLITTFTIAFVVFSLVRRCMPKKHRKINSRKLALLVIISGSSMGFTNTFYILRLNISLLRWQRL</sequence>
<evidence type="ECO:0000313" key="3">
    <source>
        <dbReference type="Proteomes" id="UP000286974"/>
    </source>
</evidence>
<protein>
    <submittedName>
        <fullName evidence="2">Metabolite transporter (DMT) superfamily</fullName>
    </submittedName>
</protein>
<accession>A0A401FIZ1</accession>
<keyword evidence="1" id="KW-0472">Membrane</keyword>
<evidence type="ECO:0000256" key="1">
    <source>
        <dbReference type="SAM" id="Phobius"/>
    </source>
</evidence>
<dbReference type="Proteomes" id="UP000286974">
    <property type="component" value="Unassembled WGS sequence"/>
</dbReference>
<organism evidence="2 3">
    <name type="scientific">Lentilactobacillus kosonis</name>
    <dbReference type="NCBI Taxonomy" id="2810561"/>
    <lineage>
        <taxon>Bacteria</taxon>
        <taxon>Bacillati</taxon>
        <taxon>Bacillota</taxon>
        <taxon>Bacilli</taxon>
        <taxon>Lactobacillales</taxon>
        <taxon>Lactobacillaceae</taxon>
        <taxon>Lentilactobacillus</taxon>
    </lineage>
</organism>
<name>A0A401FIZ1_9LACO</name>
<keyword evidence="1" id="KW-0812">Transmembrane</keyword>
<evidence type="ECO:0000313" key="2">
    <source>
        <dbReference type="EMBL" id="GAY72268.1"/>
    </source>
</evidence>
<reference evidence="2 3" key="1">
    <citation type="submission" date="2017-11" db="EMBL/GenBank/DDBJ databases">
        <title>Draft Genome Sequence of Lactobacillus curieae NBRC 111893 isolated from Koso, a Japanese sugar-Vegetable Fermented Beverage.</title>
        <authorList>
            <person name="Chiou T.Y."/>
            <person name="Oshima K."/>
            <person name="Suda W."/>
            <person name="Hattori M."/>
            <person name="Takahashi T."/>
        </authorList>
    </citation>
    <scope>NUCLEOTIDE SEQUENCE [LARGE SCALE GENOMIC DNA]</scope>
    <source>
        <strain evidence="2 3">NBRC111893</strain>
    </source>
</reference>
<gene>
    <name evidence="2" type="ORF">NBRC111893_414</name>
</gene>
<feature type="transmembrane region" description="Helical" evidence="1">
    <location>
        <begin position="35"/>
        <end position="55"/>
    </location>
</feature>
<dbReference type="AlphaFoldDB" id="A0A401FIZ1"/>
<proteinExistence type="predicted"/>
<keyword evidence="3" id="KW-1185">Reference proteome</keyword>
<comment type="caution">
    <text evidence="2">The sequence shown here is derived from an EMBL/GenBank/DDBJ whole genome shotgun (WGS) entry which is preliminary data.</text>
</comment>
<feature type="transmembrane region" description="Helical" evidence="1">
    <location>
        <begin position="67"/>
        <end position="87"/>
    </location>
</feature>
<keyword evidence="1" id="KW-1133">Transmembrane helix</keyword>
<dbReference type="EMBL" id="BEXA01000001">
    <property type="protein sequence ID" value="GAY72268.1"/>
    <property type="molecule type" value="Genomic_DNA"/>
</dbReference>
<dbReference type="RefSeq" id="WP_225417478.1">
    <property type="nucleotide sequence ID" value="NZ_BEXA01000001.1"/>
</dbReference>